<dbReference type="NCBIfam" id="TIGR00369">
    <property type="entry name" value="unchar_dom_1"/>
    <property type="match status" value="1"/>
</dbReference>
<keyword evidence="4" id="KW-1185">Reference proteome</keyword>
<evidence type="ECO:0000256" key="1">
    <source>
        <dbReference type="ARBA" id="ARBA00022801"/>
    </source>
</evidence>
<dbReference type="Pfam" id="PF03061">
    <property type="entry name" value="4HBT"/>
    <property type="match status" value="1"/>
</dbReference>
<sequence length="143" mass="15602">MTSPTADLQLDSVADRLRHRYQFDESSKNLGIEFVEASEGRVVMSLAVQDTMLNGHRILHGGYLFTLGDTCFAFVCESVGHPSVSRQAEITYIAPGAANSTLIATGVERTRFGRNNIVDVTIHDETGTHLAEMRVFGVITSGK</sequence>
<dbReference type="InterPro" id="IPR003736">
    <property type="entry name" value="PAAI_dom"/>
</dbReference>
<protein>
    <submittedName>
        <fullName evidence="3">Acyl-CoA thioesterase</fullName>
    </submittedName>
</protein>
<name>A0A1H1CTV6_9MICC</name>
<dbReference type="InterPro" id="IPR029069">
    <property type="entry name" value="HotDog_dom_sf"/>
</dbReference>
<reference evidence="3 4" key="1">
    <citation type="submission" date="2016-10" db="EMBL/GenBank/DDBJ databases">
        <authorList>
            <person name="de Groot N.N."/>
        </authorList>
    </citation>
    <scope>NUCLEOTIDE SEQUENCE [LARGE SCALE GENOMIC DNA]</scope>
    <source>
        <strain evidence="3 4">DSM 20117</strain>
    </source>
</reference>
<evidence type="ECO:0000313" key="4">
    <source>
        <dbReference type="Proteomes" id="UP000181917"/>
    </source>
</evidence>
<dbReference type="PANTHER" id="PTHR42856:SF1">
    <property type="entry name" value="ACYL-COENZYME A THIOESTERASE PAAI"/>
    <property type="match status" value="1"/>
</dbReference>
<feature type="domain" description="Thioesterase" evidence="2">
    <location>
        <begin position="58"/>
        <end position="128"/>
    </location>
</feature>
<organism evidence="3 4">
    <name type="scientific">Crystallibacter crystallopoietes</name>
    <dbReference type="NCBI Taxonomy" id="37928"/>
    <lineage>
        <taxon>Bacteria</taxon>
        <taxon>Bacillati</taxon>
        <taxon>Actinomycetota</taxon>
        <taxon>Actinomycetes</taxon>
        <taxon>Micrococcales</taxon>
        <taxon>Micrococcaceae</taxon>
        <taxon>Crystallibacter</taxon>
    </lineage>
</organism>
<dbReference type="EMBL" id="FNKH01000002">
    <property type="protein sequence ID" value="SDQ67727.1"/>
    <property type="molecule type" value="Genomic_DNA"/>
</dbReference>
<dbReference type="InterPro" id="IPR052723">
    <property type="entry name" value="Acyl-CoA_thioesterase_PaaI"/>
</dbReference>
<gene>
    <name evidence="3" type="ORF">SAMN04489742_2091</name>
</gene>
<dbReference type="InterPro" id="IPR006683">
    <property type="entry name" value="Thioestr_dom"/>
</dbReference>
<evidence type="ECO:0000259" key="2">
    <source>
        <dbReference type="Pfam" id="PF03061"/>
    </source>
</evidence>
<dbReference type="Gene3D" id="3.10.129.10">
    <property type="entry name" value="Hotdog Thioesterase"/>
    <property type="match status" value="1"/>
</dbReference>
<keyword evidence="1" id="KW-0378">Hydrolase</keyword>
<dbReference type="OrthoDB" id="32575at2"/>
<dbReference type="PANTHER" id="PTHR42856">
    <property type="entry name" value="ACYL-COENZYME A THIOESTERASE PAAI"/>
    <property type="match status" value="1"/>
</dbReference>
<dbReference type="Proteomes" id="UP000181917">
    <property type="component" value="Unassembled WGS sequence"/>
</dbReference>
<dbReference type="STRING" id="37928.SAMN04489742_2091"/>
<dbReference type="GO" id="GO:0016289">
    <property type="term" value="F:acyl-CoA hydrolase activity"/>
    <property type="evidence" value="ECO:0007669"/>
    <property type="project" value="UniProtKB-ARBA"/>
</dbReference>
<dbReference type="CDD" id="cd03443">
    <property type="entry name" value="PaaI_thioesterase"/>
    <property type="match status" value="1"/>
</dbReference>
<dbReference type="SUPFAM" id="SSF54637">
    <property type="entry name" value="Thioesterase/thiol ester dehydrase-isomerase"/>
    <property type="match status" value="1"/>
</dbReference>
<evidence type="ECO:0000313" key="3">
    <source>
        <dbReference type="EMBL" id="SDQ67727.1"/>
    </source>
</evidence>
<dbReference type="AlphaFoldDB" id="A0A1H1CTV6"/>
<proteinExistence type="predicted"/>
<accession>A0A1H1CTV6</accession>
<dbReference type="RefSeq" id="WP_083339689.1">
    <property type="nucleotide sequence ID" value="NZ_CP018863.1"/>
</dbReference>